<dbReference type="AlphaFoldDB" id="A0A183GKN9"/>
<proteinExistence type="predicted"/>
<keyword evidence="2" id="KW-1185">Reference proteome</keyword>
<reference evidence="3" key="1">
    <citation type="submission" date="2019-09" db="UniProtKB">
        <authorList>
            <consortium name="WormBaseParasite"/>
        </authorList>
    </citation>
    <scope>IDENTIFICATION</scope>
</reference>
<feature type="region of interest" description="Disordered" evidence="1">
    <location>
        <begin position="64"/>
        <end position="86"/>
    </location>
</feature>
<feature type="compositionally biased region" description="Basic and acidic residues" evidence="1">
    <location>
        <begin position="71"/>
        <end position="86"/>
    </location>
</feature>
<evidence type="ECO:0000256" key="1">
    <source>
        <dbReference type="SAM" id="MobiDB-lite"/>
    </source>
</evidence>
<organism evidence="2 3">
    <name type="scientific">Heligmosomoides polygyrus</name>
    <name type="common">Parasitic roundworm</name>
    <dbReference type="NCBI Taxonomy" id="6339"/>
    <lineage>
        <taxon>Eukaryota</taxon>
        <taxon>Metazoa</taxon>
        <taxon>Ecdysozoa</taxon>
        <taxon>Nematoda</taxon>
        <taxon>Chromadorea</taxon>
        <taxon>Rhabditida</taxon>
        <taxon>Rhabditina</taxon>
        <taxon>Rhabditomorpha</taxon>
        <taxon>Strongyloidea</taxon>
        <taxon>Heligmosomidae</taxon>
        <taxon>Heligmosomoides</taxon>
    </lineage>
</organism>
<sequence>LPPVNVMVNSMSSYGSSTAGRRRLITKTDAEEKALDKITREKAREHYLFSKQFCVTCSARKRKGIENAKSTGEKDGKAKKGDKVKGREEKRLAGRIANILKAFEEMQLEDVYDKDHLEVDEDGMDAEWTMGNEEKVEEYNQAGGSGTFSGGLQVRRVRYVLVLVV</sequence>
<name>A0A183GKN9_HELPZ</name>
<accession>A0A183GKN9</accession>
<protein>
    <submittedName>
        <fullName evidence="3">DUF4187 domain-containing protein</fullName>
    </submittedName>
</protein>
<dbReference type="Proteomes" id="UP000050761">
    <property type="component" value="Unassembled WGS sequence"/>
</dbReference>
<evidence type="ECO:0000313" key="3">
    <source>
        <dbReference type="WBParaSite" id="HPBE_0002325901-mRNA-1"/>
    </source>
</evidence>
<dbReference type="WBParaSite" id="HPBE_0002325901-mRNA-1">
    <property type="protein sequence ID" value="HPBE_0002325901-mRNA-1"/>
    <property type="gene ID" value="HPBE_0002325901"/>
</dbReference>
<evidence type="ECO:0000313" key="2">
    <source>
        <dbReference type="Proteomes" id="UP000050761"/>
    </source>
</evidence>